<sequence length="348" mass="38715">MLKLKNINKTFIKKGQSIKALDNVSLEIQQGDIFGIIGFSGAGKSTLVRCMNLLETPDEGGQVIFDNTDLTALKDKQLRAYRSKIGMIFQHFNLMPSRTVLDNVLYPLAYKGIEKEQRYAKARKLLDLVGLKDFEKSYPRELSGGQKQRVAIARALACDPKVLLCDEATSALDPKTTAEILKLLYDLNVKLNLTIVIITHEMDVVKDICNRVAIMEQGRLVETGEVFDVFSNPKSAVSLNFVRSASNLSKIDELIDKDNSLFNLSEDEIVVRLSYVGRGTSEPLISTISHKFNLIMNILYADIELIHGAPIGGTVGVLKGRREDLQAAVEFISQKNVKVEILKDGKLN</sequence>
<feature type="domain" description="ABC transporter" evidence="12">
    <location>
        <begin position="2"/>
        <end position="242"/>
    </location>
</feature>
<keyword evidence="8 13" id="KW-0067">ATP-binding</keyword>
<evidence type="ECO:0000313" key="13">
    <source>
        <dbReference type="EMBL" id="SPT68629.1"/>
    </source>
</evidence>
<evidence type="ECO:0000256" key="3">
    <source>
        <dbReference type="ARBA" id="ARBA00005417"/>
    </source>
</evidence>
<dbReference type="PANTHER" id="PTHR43166">
    <property type="entry name" value="AMINO ACID IMPORT ATP-BINDING PROTEIN"/>
    <property type="match status" value="1"/>
</dbReference>
<dbReference type="PANTHER" id="PTHR43166:SF30">
    <property type="entry name" value="METHIONINE IMPORT ATP-BINDING PROTEIN METN"/>
    <property type="match status" value="1"/>
</dbReference>
<evidence type="ECO:0000256" key="1">
    <source>
        <dbReference type="ARBA" id="ARBA00002579"/>
    </source>
</evidence>
<dbReference type="InterPro" id="IPR050086">
    <property type="entry name" value="MetN_ABC_transporter-like"/>
</dbReference>
<keyword evidence="11" id="KW-0472">Membrane</keyword>
<dbReference type="InterPro" id="IPR003439">
    <property type="entry name" value="ABC_transporter-like_ATP-bd"/>
</dbReference>
<accession>A0A2X0V267</accession>
<dbReference type="GO" id="GO:0006865">
    <property type="term" value="P:amino acid transport"/>
    <property type="evidence" value="ECO:0007669"/>
    <property type="project" value="UniProtKB-KW"/>
</dbReference>
<dbReference type="Gene3D" id="3.40.50.300">
    <property type="entry name" value="P-loop containing nucleotide triphosphate hydrolases"/>
    <property type="match status" value="1"/>
</dbReference>
<evidence type="ECO:0000259" key="12">
    <source>
        <dbReference type="PROSITE" id="PS50893"/>
    </source>
</evidence>
<evidence type="ECO:0000256" key="4">
    <source>
        <dbReference type="ARBA" id="ARBA00020019"/>
    </source>
</evidence>
<comment type="subcellular location">
    <subcellularLocation>
        <location evidence="2">Cell inner membrane</location>
        <topology evidence="2">Peripheral membrane protein</topology>
    </subcellularLocation>
</comment>
<dbReference type="InterPro" id="IPR027417">
    <property type="entry name" value="P-loop_NTPase"/>
</dbReference>
<evidence type="ECO:0000313" key="14">
    <source>
        <dbReference type="Proteomes" id="UP000250086"/>
    </source>
</evidence>
<evidence type="ECO:0000256" key="8">
    <source>
        <dbReference type="ARBA" id="ARBA00022840"/>
    </source>
</evidence>
<dbReference type="GO" id="GO:0005524">
    <property type="term" value="F:ATP binding"/>
    <property type="evidence" value="ECO:0007669"/>
    <property type="project" value="UniProtKB-KW"/>
</dbReference>
<evidence type="ECO:0000256" key="10">
    <source>
        <dbReference type="ARBA" id="ARBA00022970"/>
    </source>
</evidence>
<dbReference type="Pfam" id="PF09383">
    <property type="entry name" value="NIL"/>
    <property type="match status" value="1"/>
</dbReference>
<comment type="function">
    <text evidence="1">Part of the ABC transporter FtsEX involved in cellular division. Important for assembly or stability of the septal ring.</text>
</comment>
<dbReference type="EMBL" id="UAPV01000001">
    <property type="protein sequence ID" value="SPT68629.1"/>
    <property type="molecule type" value="Genomic_DNA"/>
</dbReference>
<keyword evidence="5" id="KW-0813">Transport</keyword>
<dbReference type="RefSeq" id="WP_113742910.1">
    <property type="nucleotide sequence ID" value="NZ_UAPU01000005.1"/>
</dbReference>
<keyword evidence="7" id="KW-0547">Nucleotide-binding</keyword>
<keyword evidence="9" id="KW-1278">Translocase</keyword>
<dbReference type="Proteomes" id="UP000250086">
    <property type="component" value="Unassembled WGS sequence"/>
</dbReference>
<protein>
    <recommendedName>
        <fullName evidence="4">Cell division ATP-binding protein FtsE</fullName>
    </recommendedName>
</protein>
<name>A0A2X0V267_9GAMM</name>
<dbReference type="InterPro" id="IPR045865">
    <property type="entry name" value="ACT-like_dom_sf"/>
</dbReference>
<evidence type="ECO:0000256" key="11">
    <source>
        <dbReference type="ARBA" id="ARBA00023136"/>
    </source>
</evidence>
<dbReference type="PROSITE" id="PS00211">
    <property type="entry name" value="ABC_TRANSPORTER_1"/>
    <property type="match status" value="1"/>
</dbReference>
<keyword evidence="10" id="KW-0029">Amino-acid transport</keyword>
<dbReference type="Pfam" id="PF00005">
    <property type="entry name" value="ABC_tran"/>
    <property type="match status" value="1"/>
</dbReference>
<dbReference type="CDD" id="cd03258">
    <property type="entry name" value="ABC_MetN_methionine_transporter"/>
    <property type="match status" value="1"/>
</dbReference>
<dbReference type="InterPro" id="IPR041701">
    <property type="entry name" value="MetN_ABC"/>
</dbReference>
<keyword evidence="14" id="KW-1185">Reference proteome</keyword>
<dbReference type="InterPro" id="IPR017871">
    <property type="entry name" value="ABC_transporter-like_CS"/>
</dbReference>
<dbReference type="PROSITE" id="PS50893">
    <property type="entry name" value="ABC_TRANSPORTER_2"/>
    <property type="match status" value="1"/>
</dbReference>
<evidence type="ECO:0000256" key="7">
    <source>
        <dbReference type="ARBA" id="ARBA00022741"/>
    </source>
</evidence>
<reference evidence="13 14" key="1">
    <citation type="submission" date="2018-06" db="EMBL/GenBank/DDBJ databases">
        <authorList>
            <consortium name="Pathogen Informatics"/>
            <person name="Doyle S."/>
        </authorList>
    </citation>
    <scope>NUCLEOTIDE SEQUENCE [LARGE SCALE GENOMIC DNA]</scope>
    <source>
        <strain evidence="13 14">NCTC13093</strain>
    </source>
</reference>
<dbReference type="AlphaFoldDB" id="A0A2X0V267"/>
<keyword evidence="6" id="KW-1003">Cell membrane</keyword>
<dbReference type="InterPro" id="IPR003593">
    <property type="entry name" value="AAA+_ATPase"/>
</dbReference>
<keyword evidence="13" id="KW-0378">Hydrolase</keyword>
<dbReference type="OrthoDB" id="9802264at2"/>
<dbReference type="Gene3D" id="3.30.70.260">
    <property type="match status" value="1"/>
</dbReference>
<dbReference type="SMART" id="SM00382">
    <property type="entry name" value="AAA"/>
    <property type="match status" value="1"/>
</dbReference>
<dbReference type="SUPFAM" id="SSF52540">
    <property type="entry name" value="P-loop containing nucleoside triphosphate hydrolases"/>
    <property type="match status" value="1"/>
</dbReference>
<dbReference type="GO" id="GO:0005886">
    <property type="term" value="C:plasma membrane"/>
    <property type="evidence" value="ECO:0007669"/>
    <property type="project" value="UniProtKB-SubCell"/>
</dbReference>
<gene>
    <name evidence="13" type="primary">metN_1</name>
    <name evidence="13" type="ORF">NCTC13093_00013</name>
</gene>
<evidence type="ECO:0000256" key="9">
    <source>
        <dbReference type="ARBA" id="ARBA00022967"/>
    </source>
</evidence>
<evidence type="ECO:0000256" key="6">
    <source>
        <dbReference type="ARBA" id="ARBA00022475"/>
    </source>
</evidence>
<dbReference type="GO" id="GO:0016887">
    <property type="term" value="F:ATP hydrolysis activity"/>
    <property type="evidence" value="ECO:0007669"/>
    <property type="project" value="InterPro"/>
</dbReference>
<dbReference type="InterPro" id="IPR018449">
    <property type="entry name" value="NIL_domain"/>
</dbReference>
<dbReference type="SUPFAM" id="SSF55021">
    <property type="entry name" value="ACT-like"/>
    <property type="match status" value="1"/>
</dbReference>
<proteinExistence type="inferred from homology"/>
<comment type="similarity">
    <text evidence="3">Belongs to the ABC transporter superfamily.</text>
</comment>
<evidence type="ECO:0000256" key="2">
    <source>
        <dbReference type="ARBA" id="ARBA00004417"/>
    </source>
</evidence>
<organism evidence="13 14">
    <name type="scientific">Anaerobiospirillum thomasii</name>
    <dbReference type="NCBI Taxonomy" id="179995"/>
    <lineage>
        <taxon>Bacteria</taxon>
        <taxon>Pseudomonadati</taxon>
        <taxon>Pseudomonadota</taxon>
        <taxon>Gammaproteobacteria</taxon>
        <taxon>Aeromonadales</taxon>
        <taxon>Succinivibrionaceae</taxon>
        <taxon>Anaerobiospirillum</taxon>
    </lineage>
</organism>
<dbReference type="FunFam" id="3.40.50.300:FF:000056">
    <property type="entry name" value="Cell division ATP-binding protein FtsE"/>
    <property type="match status" value="1"/>
</dbReference>
<evidence type="ECO:0000256" key="5">
    <source>
        <dbReference type="ARBA" id="ARBA00022448"/>
    </source>
</evidence>
<dbReference type="SMART" id="SM00930">
    <property type="entry name" value="NIL"/>
    <property type="match status" value="1"/>
</dbReference>